<dbReference type="GO" id="GO:0005886">
    <property type="term" value="C:plasma membrane"/>
    <property type="evidence" value="ECO:0007669"/>
    <property type="project" value="UniProtKB-SubCell"/>
</dbReference>
<reference evidence="9 10" key="1">
    <citation type="submission" date="2016-02" db="EMBL/GenBank/DDBJ databases">
        <title>Complete Genome Sequence of Weissella jogaejeotgali FOL01.</title>
        <authorList>
            <person name="Lee J.-H."/>
            <person name="Ku H.-J."/>
        </authorList>
    </citation>
    <scope>NUCLEOTIDE SEQUENCE [LARGE SCALE GENOMIC DNA]</scope>
    <source>
        <strain evidence="9 10">FOL01</strain>
    </source>
</reference>
<dbReference type="Gene3D" id="3.40.720.10">
    <property type="entry name" value="Alkaline Phosphatase, subunit A"/>
    <property type="match status" value="1"/>
</dbReference>
<name>A0A1L6RAQ1_9LACO</name>
<accession>A0A1L6RAQ1</accession>
<dbReference type="RefSeq" id="WP_075269469.1">
    <property type="nucleotide sequence ID" value="NZ_CP014332.1"/>
</dbReference>
<dbReference type="InterPro" id="IPR017850">
    <property type="entry name" value="Alkaline_phosphatase_core_sf"/>
</dbReference>
<feature type="transmembrane region" description="Helical" evidence="7">
    <location>
        <begin position="64"/>
        <end position="84"/>
    </location>
</feature>
<evidence type="ECO:0000256" key="4">
    <source>
        <dbReference type="ARBA" id="ARBA00022692"/>
    </source>
</evidence>
<evidence type="ECO:0000313" key="9">
    <source>
        <dbReference type="EMBL" id="APS41631.1"/>
    </source>
</evidence>
<dbReference type="InterPro" id="IPR050448">
    <property type="entry name" value="OpgB/LTA_synthase_biosynth"/>
</dbReference>
<feature type="domain" description="Sulfatase N-terminal" evidence="8">
    <location>
        <begin position="283"/>
        <end position="584"/>
    </location>
</feature>
<evidence type="ECO:0000256" key="6">
    <source>
        <dbReference type="ARBA" id="ARBA00023136"/>
    </source>
</evidence>
<dbReference type="Pfam" id="PF00884">
    <property type="entry name" value="Sulfatase"/>
    <property type="match status" value="1"/>
</dbReference>
<dbReference type="Proteomes" id="UP000185473">
    <property type="component" value="Chromosome"/>
</dbReference>
<feature type="transmembrane region" description="Helical" evidence="7">
    <location>
        <begin position="21"/>
        <end position="44"/>
    </location>
</feature>
<dbReference type="STRING" id="1631871.FOL01_0772"/>
<dbReference type="AlphaFoldDB" id="A0A1L6RAQ1"/>
<keyword evidence="9" id="KW-0808">Transferase</keyword>
<evidence type="ECO:0000256" key="7">
    <source>
        <dbReference type="SAM" id="Phobius"/>
    </source>
</evidence>
<dbReference type="KEGG" id="wjo:FOL01_0772"/>
<feature type="transmembrane region" description="Helical" evidence="7">
    <location>
        <begin position="91"/>
        <end position="111"/>
    </location>
</feature>
<organism evidence="9 10">
    <name type="scientific">Weissella jogaejeotgali</name>
    <dbReference type="NCBI Taxonomy" id="1631871"/>
    <lineage>
        <taxon>Bacteria</taxon>
        <taxon>Bacillati</taxon>
        <taxon>Bacillota</taxon>
        <taxon>Bacilli</taxon>
        <taxon>Lactobacillales</taxon>
        <taxon>Lactobacillaceae</taxon>
        <taxon>Weissella</taxon>
    </lineage>
</organism>
<dbReference type="EMBL" id="CP014332">
    <property type="protein sequence ID" value="APS41631.1"/>
    <property type="molecule type" value="Genomic_DNA"/>
</dbReference>
<evidence type="ECO:0000259" key="8">
    <source>
        <dbReference type="Pfam" id="PF00884"/>
    </source>
</evidence>
<evidence type="ECO:0000256" key="5">
    <source>
        <dbReference type="ARBA" id="ARBA00022989"/>
    </source>
</evidence>
<evidence type="ECO:0000256" key="3">
    <source>
        <dbReference type="ARBA" id="ARBA00022475"/>
    </source>
</evidence>
<dbReference type="GO" id="GO:0016740">
    <property type="term" value="F:transferase activity"/>
    <property type="evidence" value="ECO:0007669"/>
    <property type="project" value="UniProtKB-KW"/>
</dbReference>
<gene>
    <name evidence="9" type="ORF">FOL01_0772</name>
</gene>
<feature type="transmembrane region" description="Helical" evidence="7">
    <location>
        <begin position="185"/>
        <end position="204"/>
    </location>
</feature>
<dbReference type="SUPFAM" id="SSF53649">
    <property type="entry name" value="Alkaline phosphatase-like"/>
    <property type="match status" value="1"/>
</dbReference>
<comment type="subcellular location">
    <subcellularLocation>
        <location evidence="1">Cell membrane</location>
        <topology evidence="1">Multi-pass membrane protein</topology>
    </subcellularLocation>
</comment>
<keyword evidence="6 7" id="KW-0472">Membrane</keyword>
<evidence type="ECO:0000256" key="1">
    <source>
        <dbReference type="ARBA" id="ARBA00004651"/>
    </source>
</evidence>
<protein>
    <submittedName>
        <fullName evidence="9">Phosphoglycerol transferase and related proteins, alkaline phosphatase superfamily</fullName>
    </submittedName>
</protein>
<dbReference type="CDD" id="cd16015">
    <property type="entry name" value="LTA_synthase"/>
    <property type="match status" value="1"/>
</dbReference>
<proteinExistence type="predicted"/>
<comment type="pathway">
    <text evidence="2">Cell wall biogenesis; lipoteichoic acid biosynthesis.</text>
</comment>
<keyword evidence="5 7" id="KW-1133">Transmembrane helix</keyword>
<sequence>MKKFLSKQQFNGPTFNNWMKFLLIGLSLSVLTTVVLQFAMYFQVWGRFDQTLDLGQAIWTSLKFLIRPQALFTILACLILFVFIVVLVNRLFVGIAIYLTLAVVTFVAEYMKMKSRNEPILFSDMSEVTAVGGLTQMVDKNLLIIAIVGIVIVFVGAGLLEFWVHRKKAGRFAASIQRMMIKQTGTRIAVLLATFLTLAAPFVANADQNRAILDHFKYQWQSFNTGEDAMLNGPVMTFVSNISSVIMREPAGYSEKSMAALEKKYTKYSDSLNKTRQDNLKGQTVAYVLSESLTNPDEVPGLKYKGTDVFKNIKQIQKDSVFSGRMLSSGYGGGTANIEYMTLAGFPLATFAPEMVVPYTQLVPVANEIPTITNLFQNREVIHPYVGTFYNRRDAYKKIGIQKFYTTDGKQYKYPDKYTKSVGSKDNYPADKSSYAYLTKKITSANKNKSQFLQLMTMQNHMPYSANQYPDSNYKMSEPAVSGNTKETVESYIAGVHYTDVATKNLVNKLENISRPVTLVFYGDHWPGVFTFVNQDKQLERSHETDYFIYQNKAAREKSKAKTNQNQRAYASPSDFPALALAATNSKLTPFYALQTKVTKELPAFANYTRGKFVDNNGHTLKTKDLTKKQKKLLHEFKLVQYDLSSGEHYLSKSFTKK</sequence>
<dbReference type="InterPro" id="IPR000917">
    <property type="entry name" value="Sulfatase_N"/>
</dbReference>
<keyword evidence="10" id="KW-1185">Reference proteome</keyword>
<evidence type="ECO:0000256" key="2">
    <source>
        <dbReference type="ARBA" id="ARBA00004936"/>
    </source>
</evidence>
<dbReference type="PANTHER" id="PTHR47371">
    <property type="entry name" value="LIPOTEICHOIC ACID SYNTHASE"/>
    <property type="match status" value="1"/>
</dbReference>
<feature type="transmembrane region" description="Helical" evidence="7">
    <location>
        <begin position="142"/>
        <end position="164"/>
    </location>
</feature>
<keyword evidence="3" id="KW-1003">Cell membrane</keyword>
<dbReference type="OrthoDB" id="243547at2"/>
<dbReference type="PANTHER" id="PTHR47371:SF3">
    <property type="entry name" value="PHOSPHOGLYCEROL TRANSFERASE I"/>
    <property type="match status" value="1"/>
</dbReference>
<evidence type="ECO:0000313" key="10">
    <source>
        <dbReference type="Proteomes" id="UP000185473"/>
    </source>
</evidence>
<keyword evidence="4 7" id="KW-0812">Transmembrane</keyword>